<dbReference type="AlphaFoldDB" id="A0A5J4WQ69"/>
<dbReference type="PROSITE" id="PS50896">
    <property type="entry name" value="LISH"/>
    <property type="match status" value="1"/>
</dbReference>
<dbReference type="OrthoDB" id="538223at2759"/>
<evidence type="ECO:0000313" key="1">
    <source>
        <dbReference type="EMBL" id="KAA6396696.1"/>
    </source>
</evidence>
<dbReference type="PANTHER" id="PTHR22848">
    <property type="entry name" value="WD40 REPEAT PROTEIN"/>
    <property type="match status" value="1"/>
</dbReference>
<reference evidence="1 2" key="1">
    <citation type="submission" date="2019-03" db="EMBL/GenBank/DDBJ databases">
        <title>Single cell metagenomics reveals metabolic interactions within the superorganism composed of flagellate Streblomastix strix and complex community of Bacteroidetes bacteria on its surface.</title>
        <authorList>
            <person name="Treitli S.C."/>
            <person name="Kolisko M."/>
            <person name="Husnik F."/>
            <person name="Keeling P."/>
            <person name="Hampl V."/>
        </authorList>
    </citation>
    <scope>NUCLEOTIDE SEQUENCE [LARGE SCALE GENOMIC DNA]</scope>
    <source>
        <strain evidence="1">ST1C</strain>
    </source>
</reference>
<evidence type="ECO:0000313" key="2">
    <source>
        <dbReference type="Proteomes" id="UP000324800"/>
    </source>
</evidence>
<dbReference type="InterPro" id="IPR006594">
    <property type="entry name" value="LisH"/>
</dbReference>
<protein>
    <submittedName>
        <fullName evidence="1">Putative WD-40 repeat protein</fullName>
    </submittedName>
</protein>
<name>A0A5J4WQ69_9EUKA</name>
<organism evidence="1 2">
    <name type="scientific">Streblomastix strix</name>
    <dbReference type="NCBI Taxonomy" id="222440"/>
    <lineage>
        <taxon>Eukaryota</taxon>
        <taxon>Metamonada</taxon>
        <taxon>Preaxostyla</taxon>
        <taxon>Oxymonadida</taxon>
        <taxon>Streblomastigidae</taxon>
        <taxon>Streblomastix</taxon>
    </lineage>
</organism>
<dbReference type="GO" id="GO:0000398">
    <property type="term" value="P:mRNA splicing, via spliceosome"/>
    <property type="evidence" value="ECO:0007669"/>
    <property type="project" value="InterPro"/>
</dbReference>
<dbReference type="Proteomes" id="UP000324800">
    <property type="component" value="Unassembled WGS sequence"/>
</dbReference>
<proteinExistence type="predicted"/>
<gene>
    <name evidence="1" type="ORF">EZS28_007775</name>
</gene>
<sequence length="226" mass="26021">MEISGEDIIRIILQFFHENKLDSSYSSLLKETNIDFNSSSTDPQTFINDIKIGNWISVIRQINAMKLPQLIVFDIMEEMILELIDLHEHEVARRIIQKNTSLQAMLKVDQQRYNKIIELVQQKVTTEKKLKEERFTRRDELSKQISPYLNSAPPSRLLTLVGHGIKWENKIGLIPPQVLTGKKKIDLFTGRCIQQSSSSTQQQTSLFIPKSNIPESPLLRSLSVGY</sequence>
<dbReference type="EMBL" id="SNRW01001361">
    <property type="protein sequence ID" value="KAA6396696.1"/>
    <property type="molecule type" value="Genomic_DNA"/>
</dbReference>
<comment type="caution">
    <text evidence="1">The sequence shown here is derived from an EMBL/GenBank/DDBJ whole genome shotgun (WGS) entry which is preliminary data.</text>
</comment>
<accession>A0A5J4WQ69</accession>
<dbReference type="InterPro" id="IPR045184">
    <property type="entry name" value="SMU1"/>
</dbReference>